<reference evidence="2 3" key="1">
    <citation type="submission" date="2021-06" db="EMBL/GenBank/DDBJ databases">
        <title>Caerostris extrusa draft genome.</title>
        <authorList>
            <person name="Kono N."/>
            <person name="Arakawa K."/>
        </authorList>
    </citation>
    <scope>NUCLEOTIDE SEQUENCE [LARGE SCALE GENOMIC DNA]</scope>
</reference>
<feature type="compositionally biased region" description="Low complexity" evidence="1">
    <location>
        <begin position="9"/>
        <end position="20"/>
    </location>
</feature>
<keyword evidence="3" id="KW-1185">Reference proteome</keyword>
<protein>
    <submittedName>
        <fullName evidence="2">Uncharacterized protein</fullName>
    </submittedName>
</protein>
<dbReference type="AlphaFoldDB" id="A0AAV4PKE5"/>
<dbReference type="EMBL" id="BPLR01004549">
    <property type="protein sequence ID" value="GIX95667.1"/>
    <property type="molecule type" value="Genomic_DNA"/>
</dbReference>
<sequence>MTLEREYVNNNNTTNQITNRNESRGCNTSITSTKECRNYVSSLTGFTNIIKTQAVYQQVFVDIDINAKNVARDAKENLLREEEGSLDYEEPEPSYSEINDPESDDNVNQNSLTSNNVWYEHKLYDTSKERISRQDEKYVETGNHTSQWTGRRELSGCNASISSRRVWRGWRQLSVTRSEQRVNDLSAITGHHCFMDFIFPFYSDISDEEQSNADTQIAEEDIQVNFSDISDEENAADRLNDVDQNNQCNSAQHATNNQKSCGRWYYHYSLNPNNVYHDYNNENCSAWYGHTSYYKTNEDNGRQEASDKINAVNLSRDAEDDVSIKENI</sequence>
<accession>A0AAV4PKE5</accession>
<dbReference type="Proteomes" id="UP001054945">
    <property type="component" value="Unassembled WGS sequence"/>
</dbReference>
<name>A0AAV4PKE5_CAEEX</name>
<organism evidence="2 3">
    <name type="scientific">Caerostris extrusa</name>
    <name type="common">Bark spider</name>
    <name type="synonym">Caerostris bankana</name>
    <dbReference type="NCBI Taxonomy" id="172846"/>
    <lineage>
        <taxon>Eukaryota</taxon>
        <taxon>Metazoa</taxon>
        <taxon>Ecdysozoa</taxon>
        <taxon>Arthropoda</taxon>
        <taxon>Chelicerata</taxon>
        <taxon>Arachnida</taxon>
        <taxon>Araneae</taxon>
        <taxon>Araneomorphae</taxon>
        <taxon>Entelegynae</taxon>
        <taxon>Araneoidea</taxon>
        <taxon>Araneidae</taxon>
        <taxon>Caerostris</taxon>
    </lineage>
</organism>
<evidence type="ECO:0000313" key="2">
    <source>
        <dbReference type="EMBL" id="GIX95667.1"/>
    </source>
</evidence>
<gene>
    <name evidence="2" type="ORF">CEXT_659511</name>
</gene>
<feature type="region of interest" description="Disordered" evidence="1">
    <location>
        <begin position="1"/>
        <end position="26"/>
    </location>
</feature>
<evidence type="ECO:0000256" key="1">
    <source>
        <dbReference type="SAM" id="MobiDB-lite"/>
    </source>
</evidence>
<comment type="caution">
    <text evidence="2">The sequence shown here is derived from an EMBL/GenBank/DDBJ whole genome shotgun (WGS) entry which is preliminary data.</text>
</comment>
<feature type="region of interest" description="Disordered" evidence="1">
    <location>
        <begin position="81"/>
        <end position="108"/>
    </location>
</feature>
<proteinExistence type="predicted"/>
<evidence type="ECO:0000313" key="3">
    <source>
        <dbReference type="Proteomes" id="UP001054945"/>
    </source>
</evidence>